<dbReference type="PROSITE" id="PS51724">
    <property type="entry name" value="SPOR"/>
    <property type="match status" value="1"/>
</dbReference>
<organism evidence="3 4">
    <name type="scientific">Trinickia caryophylli</name>
    <name type="common">Paraburkholderia caryophylli</name>
    <dbReference type="NCBI Taxonomy" id="28094"/>
    <lineage>
        <taxon>Bacteria</taxon>
        <taxon>Pseudomonadati</taxon>
        <taxon>Pseudomonadota</taxon>
        <taxon>Betaproteobacteria</taxon>
        <taxon>Burkholderiales</taxon>
        <taxon>Burkholderiaceae</taxon>
        <taxon>Trinickia</taxon>
    </lineage>
</organism>
<dbReference type="EMBL" id="FXAH01000002">
    <property type="protein sequence ID" value="SMF09078.1"/>
    <property type="molecule type" value="Genomic_DNA"/>
</dbReference>
<dbReference type="Gene3D" id="3.30.70.1070">
    <property type="entry name" value="Sporulation related repeat"/>
    <property type="match status" value="1"/>
</dbReference>
<accession>A0A1X7D525</accession>
<protein>
    <submittedName>
        <fullName evidence="3">Sporulation related domain-containing protein</fullName>
    </submittedName>
</protein>
<feature type="chain" id="PRO_5012530279" evidence="1">
    <location>
        <begin position="20"/>
        <end position="182"/>
    </location>
</feature>
<dbReference type="OrthoDB" id="9841604at2"/>
<reference evidence="4" key="1">
    <citation type="submission" date="2017-04" db="EMBL/GenBank/DDBJ databases">
        <authorList>
            <person name="Varghese N."/>
            <person name="Submissions S."/>
        </authorList>
    </citation>
    <scope>NUCLEOTIDE SEQUENCE [LARGE SCALE GENOMIC DNA]</scope>
    <source>
        <strain evidence="4">Ballard 720</strain>
    </source>
</reference>
<dbReference type="SUPFAM" id="SSF110997">
    <property type="entry name" value="Sporulation related repeat"/>
    <property type="match status" value="1"/>
</dbReference>
<dbReference type="Proteomes" id="UP000192911">
    <property type="component" value="Unassembled WGS sequence"/>
</dbReference>
<dbReference type="AlphaFoldDB" id="A0A1X7D525"/>
<dbReference type="GO" id="GO:0042834">
    <property type="term" value="F:peptidoglycan binding"/>
    <property type="evidence" value="ECO:0007669"/>
    <property type="project" value="InterPro"/>
</dbReference>
<dbReference type="InterPro" id="IPR036680">
    <property type="entry name" value="SPOR-like_sf"/>
</dbReference>
<evidence type="ECO:0000259" key="2">
    <source>
        <dbReference type="PROSITE" id="PS51724"/>
    </source>
</evidence>
<name>A0A1X7D525_TRICW</name>
<dbReference type="RefSeq" id="WP_085225194.1">
    <property type="nucleotide sequence ID" value="NZ_BSQD01000002.1"/>
</dbReference>
<evidence type="ECO:0000313" key="3">
    <source>
        <dbReference type="EMBL" id="SMF09078.1"/>
    </source>
</evidence>
<dbReference type="Pfam" id="PF05036">
    <property type="entry name" value="SPOR"/>
    <property type="match status" value="1"/>
</dbReference>
<gene>
    <name evidence="3" type="ORF">SAMN06295900_102405</name>
</gene>
<sequence length="182" mass="18095">MLKPVFLLLLVLFGAAMFAAGALAPAHVKAPLEAFASKVAARLPVGAGRQPAKAADTGIARTGTVTHAAAPAGATSPASGVVYAASAPMADLLVPAVPPAKAHYALQAASFESGDAAGALAAELAARGHRTVVVPVSDADHPFIVAVGDFPTPEAARAQQFALGEELKSVTLAPVIMLPAAH</sequence>
<dbReference type="InterPro" id="IPR007730">
    <property type="entry name" value="SPOR-like_dom"/>
</dbReference>
<evidence type="ECO:0000256" key="1">
    <source>
        <dbReference type="SAM" id="SignalP"/>
    </source>
</evidence>
<dbReference type="GeneID" id="95552275"/>
<proteinExistence type="predicted"/>
<feature type="signal peptide" evidence="1">
    <location>
        <begin position="1"/>
        <end position="19"/>
    </location>
</feature>
<keyword evidence="4" id="KW-1185">Reference proteome</keyword>
<keyword evidence="1" id="KW-0732">Signal</keyword>
<feature type="domain" description="SPOR" evidence="2">
    <location>
        <begin position="98"/>
        <end position="178"/>
    </location>
</feature>
<evidence type="ECO:0000313" key="4">
    <source>
        <dbReference type="Proteomes" id="UP000192911"/>
    </source>
</evidence>